<feature type="non-terminal residue" evidence="1">
    <location>
        <position position="1"/>
    </location>
</feature>
<comment type="caution">
    <text evidence="1">The sequence shown here is derived from an EMBL/GenBank/DDBJ whole genome shotgun (WGS) entry which is preliminary data.</text>
</comment>
<organism evidence="1 2">
    <name type="scientific">Adineta steineri</name>
    <dbReference type="NCBI Taxonomy" id="433720"/>
    <lineage>
        <taxon>Eukaryota</taxon>
        <taxon>Metazoa</taxon>
        <taxon>Spiralia</taxon>
        <taxon>Gnathifera</taxon>
        <taxon>Rotifera</taxon>
        <taxon>Eurotatoria</taxon>
        <taxon>Bdelloidea</taxon>
        <taxon>Adinetida</taxon>
        <taxon>Adinetidae</taxon>
        <taxon>Adineta</taxon>
    </lineage>
</organism>
<reference evidence="1" key="1">
    <citation type="submission" date="2021-02" db="EMBL/GenBank/DDBJ databases">
        <authorList>
            <person name="Nowell W R."/>
        </authorList>
    </citation>
    <scope>NUCLEOTIDE SEQUENCE</scope>
</reference>
<proteinExistence type="predicted"/>
<dbReference type="AlphaFoldDB" id="A0A815WJC4"/>
<gene>
    <name evidence="1" type="ORF">JYZ213_LOCUS46147</name>
</gene>
<dbReference type="EMBL" id="CAJNOG010005155">
    <property type="protein sequence ID" value="CAF1548525.1"/>
    <property type="molecule type" value="Genomic_DNA"/>
</dbReference>
<evidence type="ECO:0000313" key="1">
    <source>
        <dbReference type="EMBL" id="CAF1548525.1"/>
    </source>
</evidence>
<accession>A0A815WJC4</accession>
<protein>
    <submittedName>
        <fullName evidence="1">Uncharacterized protein</fullName>
    </submittedName>
</protein>
<name>A0A815WJC4_9BILA</name>
<evidence type="ECO:0000313" key="2">
    <source>
        <dbReference type="Proteomes" id="UP000663845"/>
    </source>
</evidence>
<dbReference type="Proteomes" id="UP000663845">
    <property type="component" value="Unassembled WGS sequence"/>
</dbReference>
<sequence>ELHFVINKYSFEDKVYSPLRSHRPF</sequence>